<reference evidence="14" key="1">
    <citation type="journal article" date="2019" name="Int. J. Syst. Evol. Microbiol.">
        <title>The Global Catalogue of Microorganisms (GCM) 10K type strain sequencing project: providing services to taxonomists for standard genome sequencing and annotation.</title>
        <authorList>
            <consortium name="The Broad Institute Genomics Platform"/>
            <consortium name="The Broad Institute Genome Sequencing Center for Infectious Disease"/>
            <person name="Wu L."/>
            <person name="Ma J."/>
        </authorList>
    </citation>
    <scope>NUCLEOTIDE SEQUENCE [LARGE SCALE GENOMIC DNA]</scope>
    <source>
        <strain evidence="14">JCM 17304</strain>
    </source>
</reference>
<evidence type="ECO:0000256" key="1">
    <source>
        <dbReference type="ARBA" id="ARBA00004771"/>
    </source>
</evidence>
<evidence type="ECO:0000259" key="12">
    <source>
        <dbReference type="Pfam" id="PF06974"/>
    </source>
</evidence>
<comment type="pathway">
    <text evidence="2">Lipid metabolism.</text>
</comment>
<dbReference type="PANTHER" id="PTHR31650:SF1">
    <property type="entry name" value="WAX ESTER SYNTHASE_DIACYLGLYCEROL ACYLTRANSFERASE 4-RELATED"/>
    <property type="match status" value="1"/>
</dbReference>
<evidence type="ECO:0000256" key="3">
    <source>
        <dbReference type="ARBA" id="ARBA00009587"/>
    </source>
</evidence>
<comment type="pathway">
    <text evidence="1">Glycerolipid metabolism; triacylglycerol biosynthesis.</text>
</comment>
<dbReference type="Pfam" id="PF06974">
    <property type="entry name" value="WS_DGAT_C"/>
    <property type="match status" value="1"/>
</dbReference>
<evidence type="ECO:0000313" key="13">
    <source>
        <dbReference type="EMBL" id="GAA4101163.1"/>
    </source>
</evidence>
<evidence type="ECO:0000313" key="14">
    <source>
        <dbReference type="Proteomes" id="UP001500392"/>
    </source>
</evidence>
<organism evidence="13 14">
    <name type="scientific">Zhongshania borealis</name>
    <dbReference type="NCBI Taxonomy" id="889488"/>
    <lineage>
        <taxon>Bacteria</taxon>
        <taxon>Pseudomonadati</taxon>
        <taxon>Pseudomonadota</taxon>
        <taxon>Gammaproteobacteria</taxon>
        <taxon>Cellvibrionales</taxon>
        <taxon>Spongiibacteraceae</taxon>
        <taxon>Zhongshania</taxon>
    </lineage>
</organism>
<dbReference type="Pfam" id="PF03007">
    <property type="entry name" value="WS_DGAT_cat"/>
    <property type="match status" value="1"/>
</dbReference>
<name>A0ABP7X2I6_9GAMM</name>
<feature type="domain" description="O-acyltransferase WSD1 C-terminal" evidence="12">
    <location>
        <begin position="313"/>
        <end position="467"/>
    </location>
</feature>
<dbReference type="SUPFAM" id="SSF52777">
    <property type="entry name" value="CoA-dependent acyltransferases"/>
    <property type="match status" value="1"/>
</dbReference>
<sequence>MQQLSGQDAMFIHTEGTGMPQHIAALSIYDQSTAPEGLVRFKQILQLIESRAHLSPIFKRRLRRVPLGLDQPYWEDVENLDVENHIHHIALPQPGDWRQLCILAARLHARPMDLSKPLWEMIVIEGLDSVRGLPKKCFAVMIKIHHAAMDGASGAQFIPLLHDLSPDTVQTGAAPQRVVQQYNNWHMLSRALGNNLRKPKQFIDLAGSLIPAWRRIRRGKKEQDFVSLDDKQKTVFQGKISPHRVCDAVPFAFEEIRAIKNSVPGATINDVMLCIVSGALRKYLTAKQALPDKTLVSGCPIDVRSDKERSGGGNMVGFMTVSLHSNIAEPKARLTAIHDAAMSSKAYAEALGPRVAVNVTDVLPGGVLSLALRAASSTGLTEAAVIFNTVVTNVPGPSKQLYFCGAKMVDGMNFGPLLPNVGLFHIVYSSVVNKIGTISISFTACRKMLPDPEFYSECLQASFDELKAATLGNKVLSESADAVQK</sequence>
<dbReference type="NCBIfam" id="TIGR02946">
    <property type="entry name" value="acyl_WS_DGAT"/>
    <property type="match status" value="1"/>
</dbReference>
<evidence type="ECO:0000256" key="7">
    <source>
        <dbReference type="ARBA" id="ARBA00022798"/>
    </source>
</evidence>
<evidence type="ECO:0000259" key="11">
    <source>
        <dbReference type="Pfam" id="PF03007"/>
    </source>
</evidence>
<dbReference type="InterPro" id="IPR009721">
    <property type="entry name" value="O-acyltransferase_WSD1_C"/>
</dbReference>
<dbReference type="InterPro" id="IPR045034">
    <property type="entry name" value="O-acyltransferase_WSD1-like"/>
</dbReference>
<keyword evidence="9" id="KW-0012">Acyltransferase</keyword>
<dbReference type="InterPro" id="IPR023213">
    <property type="entry name" value="CAT-like_dom_sf"/>
</dbReference>
<keyword evidence="7" id="KW-0319">Glycerol metabolism</keyword>
<keyword evidence="14" id="KW-1185">Reference proteome</keyword>
<evidence type="ECO:0000256" key="10">
    <source>
        <dbReference type="ARBA" id="ARBA00048109"/>
    </source>
</evidence>
<evidence type="ECO:0000256" key="4">
    <source>
        <dbReference type="ARBA" id="ARBA00013244"/>
    </source>
</evidence>
<dbReference type="Gene3D" id="3.30.559.10">
    <property type="entry name" value="Chloramphenicol acetyltransferase-like domain"/>
    <property type="match status" value="1"/>
</dbReference>
<dbReference type="PANTHER" id="PTHR31650">
    <property type="entry name" value="O-ACYLTRANSFERASE (WSD1-LIKE) FAMILY PROTEIN"/>
    <property type="match status" value="1"/>
</dbReference>
<comment type="catalytic activity">
    <reaction evidence="10">
        <text>an acyl-CoA + a 1,2-diacyl-sn-glycerol = a triacyl-sn-glycerol + CoA</text>
        <dbReference type="Rhea" id="RHEA:10868"/>
        <dbReference type="ChEBI" id="CHEBI:17815"/>
        <dbReference type="ChEBI" id="CHEBI:57287"/>
        <dbReference type="ChEBI" id="CHEBI:58342"/>
        <dbReference type="ChEBI" id="CHEBI:64615"/>
        <dbReference type="EC" id="2.3.1.20"/>
    </reaction>
</comment>
<dbReference type="EMBL" id="BAABDM010000006">
    <property type="protein sequence ID" value="GAA4101163.1"/>
    <property type="molecule type" value="Genomic_DNA"/>
</dbReference>
<comment type="similarity">
    <text evidence="3">Belongs to the long-chain O-acyltransferase family.</text>
</comment>
<dbReference type="EC" id="2.3.1.20" evidence="4"/>
<protein>
    <recommendedName>
        <fullName evidence="4">diacylglycerol O-acyltransferase</fullName>
        <ecNumber evidence="4">2.3.1.20</ecNumber>
    </recommendedName>
</protein>
<gene>
    <name evidence="13" type="ORF">GCM10022414_28340</name>
</gene>
<feature type="domain" description="O-acyltransferase WSD1-like N-terminal" evidence="11">
    <location>
        <begin position="4"/>
        <end position="272"/>
    </location>
</feature>
<evidence type="ECO:0000256" key="9">
    <source>
        <dbReference type="ARBA" id="ARBA00023315"/>
    </source>
</evidence>
<dbReference type="InterPro" id="IPR014292">
    <property type="entry name" value="Acyl_transf_WS/DGAT"/>
</dbReference>
<dbReference type="RefSeq" id="WP_344937197.1">
    <property type="nucleotide sequence ID" value="NZ_BAABDM010000006.1"/>
</dbReference>
<dbReference type="Proteomes" id="UP001500392">
    <property type="component" value="Unassembled WGS sequence"/>
</dbReference>
<keyword evidence="6" id="KW-0808">Transferase</keyword>
<evidence type="ECO:0000256" key="6">
    <source>
        <dbReference type="ARBA" id="ARBA00022679"/>
    </source>
</evidence>
<keyword evidence="5" id="KW-0444">Lipid biosynthesis</keyword>
<keyword evidence="8" id="KW-0443">Lipid metabolism</keyword>
<comment type="caution">
    <text evidence="13">The sequence shown here is derived from an EMBL/GenBank/DDBJ whole genome shotgun (WGS) entry which is preliminary data.</text>
</comment>
<proteinExistence type="inferred from homology"/>
<evidence type="ECO:0000256" key="5">
    <source>
        <dbReference type="ARBA" id="ARBA00022516"/>
    </source>
</evidence>
<accession>A0ABP7X2I6</accession>
<dbReference type="InterPro" id="IPR004255">
    <property type="entry name" value="O-acyltransferase_WSD1_N"/>
</dbReference>
<evidence type="ECO:0000256" key="8">
    <source>
        <dbReference type="ARBA" id="ARBA00023098"/>
    </source>
</evidence>
<evidence type="ECO:0000256" key="2">
    <source>
        <dbReference type="ARBA" id="ARBA00005189"/>
    </source>
</evidence>